<evidence type="ECO:0000313" key="2">
    <source>
        <dbReference type="Proteomes" id="UP000008794"/>
    </source>
</evidence>
<protein>
    <submittedName>
        <fullName evidence="1">Uncharacterized protein</fullName>
    </submittedName>
</protein>
<dbReference type="RefSeq" id="WP_015547650.1">
    <property type="nucleotide sequence ID" value="NC_021030.1"/>
</dbReference>
<accession>D4IPH8</accession>
<reference evidence="1 2" key="2">
    <citation type="submission" date="2010-03" db="EMBL/GenBank/DDBJ databases">
        <authorList>
            <person name="Pajon A."/>
        </authorList>
    </citation>
    <scope>NUCLEOTIDE SEQUENCE [LARGE SCALE GENOMIC DNA]</scope>
    <source>
        <strain evidence="1 2">WAL 8301</strain>
    </source>
</reference>
<dbReference type="KEGG" id="ash:AL1_26580"/>
<dbReference type="AlphaFoldDB" id="D4IPH8"/>
<gene>
    <name evidence="1" type="ORF">AL1_26580</name>
</gene>
<organism evidence="1 2">
    <name type="scientific">Alistipes shahii WAL 8301</name>
    <dbReference type="NCBI Taxonomy" id="717959"/>
    <lineage>
        <taxon>Bacteria</taxon>
        <taxon>Pseudomonadati</taxon>
        <taxon>Bacteroidota</taxon>
        <taxon>Bacteroidia</taxon>
        <taxon>Bacteroidales</taxon>
        <taxon>Rikenellaceae</taxon>
        <taxon>Alistipes</taxon>
    </lineage>
</organism>
<dbReference type="EMBL" id="FP929032">
    <property type="protein sequence ID" value="CBK64840.1"/>
    <property type="molecule type" value="Genomic_DNA"/>
</dbReference>
<keyword evidence="2" id="KW-1185">Reference proteome</keyword>
<evidence type="ECO:0000313" key="1">
    <source>
        <dbReference type="EMBL" id="CBK64840.1"/>
    </source>
</evidence>
<dbReference type="BioCyc" id="ASHA717959:AL1_RS12545-MONOMER"/>
<reference evidence="1 2" key="1">
    <citation type="submission" date="2010-03" db="EMBL/GenBank/DDBJ databases">
        <title>The genome sequence of Alistipes shahii WAL 8301.</title>
        <authorList>
            <consortium name="metaHIT consortium -- http://www.metahit.eu/"/>
            <person name="Pajon A."/>
            <person name="Turner K."/>
            <person name="Parkhill J."/>
        </authorList>
    </citation>
    <scope>NUCLEOTIDE SEQUENCE [LARGE SCALE GENOMIC DNA]</scope>
    <source>
        <strain evidence="1 2">WAL 8301</strain>
    </source>
</reference>
<dbReference type="GeneID" id="92757824"/>
<proteinExistence type="predicted"/>
<name>D4IPH8_9BACT</name>
<dbReference type="HOGENOM" id="CLU_1623682_0_0_10"/>
<sequence length="163" mass="18914">MSEEIQYDAFPPFCKLKMEGFSFPFNHVEIWQNGTKIDELEFKGFIQCEIINAEKEQIARASILCTAVIFIAHLTQYLKLASDYDALITGDHRLQYIRIPEKTNTICVGLTMMQMLIGPTIPERDFEPNEPYCCNVFLKNQRVAKVSFSLCNPERLIEFTYQI</sequence>
<dbReference type="Proteomes" id="UP000008794">
    <property type="component" value="Chromosome"/>
</dbReference>